<sequence length="1206" mass="136099">MAAGVAGVVTALLLYTLLIEFIPSTGDLDLKNAYDKIQLQLSIHGKMHFSRMEKEDTNNYVKPSIGYGKHLLAMTLVYPPIYHKKRKNIKTTSRLQWTNALVITICLTLSGDIHPCPGPRHVTPREGPAEKRATTALLPGVAADWALGSLAGTVVDPYTLGAHDGAGVRCALAGCPRSSRRSGVFHRPSTGPGVSAGTGVYARSTEPQTSTTTLKEHASSTSTVTQNVNRKRLNPGIAKNKKWAVFQTVNHSRTVWDPKAKPKGILGGHLNIRSFLSKGEQIQHLLLDSNLDFLCLSESWLNQNSPSAALNIPGYNIYRKDREGSKKGGGVLIYIKSTLQCHKIQWSNHVQLECLGLTISLSPQMSFILVVIYRPPSADNRFYEHFEKLLKESNCDKEIIIMGDFNIDWEDKSSRKKLKQITDRFNLTQVIRGPTRITKSTMTQIDLIFTNRPERIAKSFNMLTGLSDHNLTLLSRKLTKKRFHSCAGVKEIITIPKNKYQNFVDEANQIQWDNILPSVDTENDGKLFLKTLERTITEFTQKIKQKPYKNTVPWMNSDIIKLMKERDQALKKANKTKSTHDRGLFAILRNKVVRSLRKAKADFFLTIIEKSHGNSKIIWNQIRKMTGDRPKEQNILEIKINRQPTNNAQVIAEAFNHYFIDSVANIASCFTPVETYNLSIDASQPTFSFTNITESDVSQTIKLLKPSRCKDIFGLDTVMLKDLCSSLTRPITKIINLSLSQKTFPSTWKPAIVSPIFKSGDLHSMSNYRPISILPTVSKIAEKLVAKQIINHLDTTLYSLHPMQFGFRANYSTETATCFFTENIRILLDRGGVVGAVFLDLRKAFDTVNHKILLSKLCNFNFSSDALQWIDSYLTDRSQLVKVQSFKSAALSLPTGIPQGSILGPLLFSLYINDLPSSCPDVSVQMYADDTVIYAHGSNSSQVSEKLTNAMVNITAWLKYSCLQLNTSKTVAMFFTKSNNNLTAEPDVFVSGERLQIVSEYKYLGVILDSKLSFKSHIKRVCNRIKFNLSNFRHIRHQMSTQSAKMYMHSMILSHITYCLPVWSQACNTSLKPVQTLYKQTVKTLDKKPNIFHHCPILQKHGLLHWDNMVKFSNLCLMYKILHGLSSPPLHQFVNIRTADHSRTRSAVRGDCIIPFRKSAFGQTAFSVRAATEWNFTPVSIRNQNTYHLFKTQLKKWLIDNQSCQH</sequence>
<protein>
    <recommendedName>
        <fullName evidence="2">Reverse transcriptase domain-containing protein</fullName>
    </recommendedName>
</protein>
<organism evidence="3 4">
    <name type="scientific">Oryzias latipes</name>
    <name type="common">Japanese rice fish</name>
    <name type="synonym">Japanese killifish</name>
    <dbReference type="NCBI Taxonomy" id="8090"/>
    <lineage>
        <taxon>Eukaryota</taxon>
        <taxon>Metazoa</taxon>
        <taxon>Chordata</taxon>
        <taxon>Craniata</taxon>
        <taxon>Vertebrata</taxon>
        <taxon>Euteleostomi</taxon>
        <taxon>Actinopterygii</taxon>
        <taxon>Neopterygii</taxon>
        <taxon>Teleostei</taxon>
        <taxon>Neoteleostei</taxon>
        <taxon>Acanthomorphata</taxon>
        <taxon>Ovalentaria</taxon>
        <taxon>Atherinomorphae</taxon>
        <taxon>Beloniformes</taxon>
        <taxon>Adrianichthyidae</taxon>
        <taxon>Oryziinae</taxon>
        <taxon>Oryzias</taxon>
    </lineage>
</organism>
<proteinExistence type="predicted"/>
<dbReference type="Pfam" id="PF00078">
    <property type="entry name" value="RVT_1"/>
    <property type="match status" value="1"/>
</dbReference>
<dbReference type="InterPro" id="IPR005135">
    <property type="entry name" value="Endo/exonuclease/phosphatase"/>
</dbReference>
<dbReference type="Proteomes" id="UP000001038">
    <property type="component" value="Chromosome 21"/>
</dbReference>
<accession>A0A3B3HT20</accession>
<evidence type="ECO:0000313" key="3">
    <source>
        <dbReference type="Ensembl" id="ENSORLP00000035034.1"/>
    </source>
</evidence>
<keyword evidence="1" id="KW-0732">Signal</keyword>
<dbReference type="Gene3D" id="3.60.10.10">
    <property type="entry name" value="Endonuclease/exonuclease/phosphatase"/>
    <property type="match status" value="1"/>
</dbReference>
<dbReference type="AlphaFoldDB" id="A0A3B3HT20"/>
<dbReference type="InterPro" id="IPR000477">
    <property type="entry name" value="RT_dom"/>
</dbReference>
<dbReference type="GO" id="GO:0003824">
    <property type="term" value="F:catalytic activity"/>
    <property type="evidence" value="ECO:0007669"/>
    <property type="project" value="InterPro"/>
</dbReference>
<keyword evidence="4" id="KW-1185">Reference proteome</keyword>
<reference evidence="3 4" key="1">
    <citation type="journal article" date="2007" name="Nature">
        <title>The medaka draft genome and insights into vertebrate genome evolution.</title>
        <authorList>
            <person name="Kasahara M."/>
            <person name="Naruse K."/>
            <person name="Sasaki S."/>
            <person name="Nakatani Y."/>
            <person name="Qu W."/>
            <person name="Ahsan B."/>
            <person name="Yamada T."/>
            <person name="Nagayasu Y."/>
            <person name="Doi K."/>
            <person name="Kasai Y."/>
            <person name="Jindo T."/>
            <person name="Kobayashi D."/>
            <person name="Shimada A."/>
            <person name="Toyoda A."/>
            <person name="Kuroki Y."/>
            <person name="Fujiyama A."/>
            <person name="Sasaki T."/>
            <person name="Shimizu A."/>
            <person name="Asakawa S."/>
            <person name="Shimizu N."/>
            <person name="Hashimoto S."/>
            <person name="Yang J."/>
            <person name="Lee Y."/>
            <person name="Matsushima K."/>
            <person name="Sugano S."/>
            <person name="Sakaizumi M."/>
            <person name="Narita T."/>
            <person name="Ohishi K."/>
            <person name="Haga S."/>
            <person name="Ohta F."/>
            <person name="Nomoto H."/>
            <person name="Nogata K."/>
            <person name="Morishita T."/>
            <person name="Endo T."/>
            <person name="Shin-I T."/>
            <person name="Takeda H."/>
            <person name="Morishita S."/>
            <person name="Kohara Y."/>
        </authorList>
    </citation>
    <scope>NUCLEOTIDE SEQUENCE [LARGE SCALE GENOMIC DNA]</scope>
    <source>
        <strain evidence="3 4">Hd-rR</strain>
    </source>
</reference>
<dbReference type="Bgee" id="ENSORLG00000025871">
    <property type="expression patterns" value="Expressed in blastula and 5 other cell types or tissues"/>
</dbReference>
<dbReference type="PANTHER" id="PTHR47510:SF3">
    <property type="entry name" value="ENDO_EXONUCLEASE_PHOSPHATASE DOMAIN-CONTAINING PROTEIN"/>
    <property type="match status" value="1"/>
</dbReference>
<dbReference type="Pfam" id="PF03372">
    <property type="entry name" value="Exo_endo_phos"/>
    <property type="match status" value="1"/>
</dbReference>
<dbReference type="CDD" id="cd01650">
    <property type="entry name" value="RT_nLTR_like"/>
    <property type="match status" value="1"/>
</dbReference>
<dbReference type="PROSITE" id="PS50878">
    <property type="entry name" value="RT_POL"/>
    <property type="match status" value="1"/>
</dbReference>
<dbReference type="PANTHER" id="PTHR47510">
    <property type="entry name" value="REVERSE TRANSCRIPTASE DOMAIN-CONTAINING PROTEIN"/>
    <property type="match status" value="1"/>
</dbReference>
<evidence type="ECO:0000259" key="2">
    <source>
        <dbReference type="PROSITE" id="PS50878"/>
    </source>
</evidence>
<evidence type="ECO:0000256" key="1">
    <source>
        <dbReference type="SAM" id="SignalP"/>
    </source>
</evidence>
<reference evidence="3" key="3">
    <citation type="submission" date="2025-09" db="UniProtKB">
        <authorList>
            <consortium name="Ensembl"/>
        </authorList>
    </citation>
    <scope>IDENTIFICATION</scope>
    <source>
        <strain evidence="3">Hd-rR</strain>
    </source>
</reference>
<reference evidence="3" key="2">
    <citation type="submission" date="2025-08" db="UniProtKB">
        <authorList>
            <consortium name="Ensembl"/>
        </authorList>
    </citation>
    <scope>IDENTIFICATION</scope>
    <source>
        <strain evidence="3">Hd-rR</strain>
    </source>
</reference>
<dbReference type="Ensembl" id="ENSORLT00000029628.1">
    <property type="protein sequence ID" value="ENSORLP00000035034.1"/>
    <property type="gene ID" value="ENSORLG00000025871.1"/>
</dbReference>
<dbReference type="SUPFAM" id="SSF56672">
    <property type="entry name" value="DNA/RNA polymerases"/>
    <property type="match status" value="1"/>
</dbReference>
<name>A0A3B3HT20_ORYLA</name>
<dbReference type="InterPro" id="IPR036691">
    <property type="entry name" value="Endo/exonu/phosph_ase_sf"/>
</dbReference>
<feature type="signal peptide" evidence="1">
    <location>
        <begin position="1"/>
        <end position="26"/>
    </location>
</feature>
<dbReference type="SUPFAM" id="SSF56219">
    <property type="entry name" value="DNase I-like"/>
    <property type="match status" value="1"/>
</dbReference>
<evidence type="ECO:0000313" key="4">
    <source>
        <dbReference type="Proteomes" id="UP000001038"/>
    </source>
</evidence>
<feature type="chain" id="PRO_5017287340" description="Reverse transcriptase domain-containing protein" evidence="1">
    <location>
        <begin position="27"/>
        <end position="1206"/>
    </location>
</feature>
<dbReference type="InterPro" id="IPR043502">
    <property type="entry name" value="DNA/RNA_pol_sf"/>
</dbReference>
<dbReference type="InParanoid" id="A0A3B3HT20"/>
<dbReference type="GeneTree" id="ENSGT01120000271879"/>
<feature type="domain" description="Reverse transcriptase" evidence="2">
    <location>
        <begin position="737"/>
        <end position="1008"/>
    </location>
</feature>